<reference evidence="4" key="3">
    <citation type="submission" date="2021-06" db="EMBL/GenBank/DDBJ databases">
        <title>Genomic Description and Analysis of Intracellular Bacteria, Candidatus Berkiella cookevillensis and Candidatus Berkiella aquae.</title>
        <authorList>
            <person name="Kidane D.T."/>
            <person name="Mehari Y.T."/>
            <person name="Rice F.C."/>
            <person name="Arivett B.A."/>
            <person name="Farone A.L."/>
            <person name="Berk S.G."/>
            <person name="Farone M.B."/>
        </authorList>
    </citation>
    <scope>NUCLEOTIDE SEQUENCE</scope>
    <source>
        <strain evidence="4">HT99</strain>
    </source>
</reference>
<evidence type="ECO:0000313" key="4">
    <source>
        <dbReference type="EMBL" id="MCS5710855.1"/>
    </source>
</evidence>
<feature type="compositionally biased region" description="Basic and acidic residues" evidence="1">
    <location>
        <begin position="338"/>
        <end position="357"/>
    </location>
</feature>
<evidence type="ECO:0000256" key="2">
    <source>
        <dbReference type="SAM" id="Phobius"/>
    </source>
</evidence>
<feature type="region of interest" description="Disordered" evidence="1">
    <location>
        <begin position="494"/>
        <end position="514"/>
    </location>
</feature>
<organism evidence="3">
    <name type="scientific">Candidatus Berkiella aquae</name>
    <dbReference type="NCBI Taxonomy" id="295108"/>
    <lineage>
        <taxon>Bacteria</taxon>
        <taxon>Pseudomonadati</taxon>
        <taxon>Pseudomonadota</taxon>
        <taxon>Gammaproteobacteria</taxon>
        <taxon>Candidatus Berkiellales</taxon>
        <taxon>Candidatus Berkiellaceae</taxon>
        <taxon>Candidatus Berkiella</taxon>
    </lineage>
</organism>
<dbReference type="OrthoDB" id="9854450at2"/>
<reference evidence="3" key="1">
    <citation type="submission" date="2015-09" db="EMBL/GenBank/DDBJ databases">
        <title>Draft Genome Sequences of Two Novel Amoeba-resistant Intranuclear Bacteria, Candidatus Berkiella cookevillensis and Candidatus Berkiella aquae.</title>
        <authorList>
            <person name="Mehari Y.T."/>
            <person name="Arivett B.A."/>
            <person name="Farone A.L."/>
            <person name="Gunderson J.H."/>
            <person name="Farone M.B."/>
        </authorList>
    </citation>
    <scope>NUCLEOTIDE SEQUENCE [LARGE SCALE GENOMIC DNA]</scope>
    <source>
        <strain evidence="3">HT99</strain>
    </source>
</reference>
<keyword evidence="5" id="KW-1185">Reference proteome</keyword>
<evidence type="ECO:0000256" key="1">
    <source>
        <dbReference type="SAM" id="MobiDB-lite"/>
    </source>
</evidence>
<dbReference type="STRING" id="295108.HT99x_01463"/>
<keyword evidence="2" id="KW-0812">Transmembrane</keyword>
<dbReference type="AlphaFoldDB" id="A0A0Q9YX46"/>
<dbReference type="EMBL" id="LKAJ02000001">
    <property type="protein sequence ID" value="MCS5710855.1"/>
    <property type="molecule type" value="Genomic_DNA"/>
</dbReference>
<keyword evidence="2" id="KW-0472">Membrane</keyword>
<keyword evidence="2" id="KW-1133">Transmembrane helix</keyword>
<feature type="region of interest" description="Disordered" evidence="1">
    <location>
        <begin position="333"/>
        <end position="366"/>
    </location>
</feature>
<sequence length="514" mass="56938">MLKFRSLGDGDCLYNTEAVWLISSFTQGKLDPLFKNKTRVNEFHKLLKAFEANELTEVAEKPSEKAVRDGFTQLVENFTENGQIQWVGLQQHLSIALRQHVQNIIITDEPTKRSVKGELTRALNQCIDMAYVDGALVEDLEVGGIDGSHFEGMETIVEKIAEILQDDNYLSADAKKAALRAWFFEGEAVGFNEYLQGENGIGNVSVHAGDIELKVLSSKLGIVHKTFMRGAIEDERAATYYNGFQAEDKARKVGKNALIFAFEKTPIHWNCLLEDNPANNRIIQAYNAQRAEQTKLEILEKHGTFKKHHAKNLKDLSIKEYCQIHNITRAEYNNPSKVKKEEQEKARQAAKANDKGSKSKPTSKAQSSSLNISANIEVSDYALYFILTAAVVAIMSQFLLMPMLTPALTSLFVGTKLASYISILAIGMTLGISTLAGYLVAEKTQTNNESVTPAKPSSATKNAADKAKNDVIDLTDKSPTMLIYQNTRAQAKRREQAAASDALGESCTVRPTLH</sequence>
<comment type="caution">
    <text evidence="3">The sequence shown here is derived from an EMBL/GenBank/DDBJ whole genome shotgun (WGS) entry which is preliminary data.</text>
</comment>
<evidence type="ECO:0000313" key="5">
    <source>
        <dbReference type="Proteomes" id="UP000051497"/>
    </source>
</evidence>
<protein>
    <submittedName>
        <fullName evidence="3">Uncharacterized protein</fullName>
    </submittedName>
</protein>
<feature type="transmembrane region" description="Helical" evidence="2">
    <location>
        <begin position="381"/>
        <end position="405"/>
    </location>
</feature>
<reference evidence="4" key="2">
    <citation type="journal article" date="2016" name="Genome Announc.">
        <title>Draft Genome Sequences of Two Novel Amoeba-Resistant Intranuclear Bacteria, 'Candidatus Berkiella cookevillensis' and 'Candidatus Berkiella aquae'.</title>
        <authorList>
            <person name="Mehari Y.T."/>
            <person name="Arivett B.A."/>
            <person name="Farone A.L."/>
            <person name="Gunderson J.H."/>
            <person name="Farone M.B."/>
        </authorList>
    </citation>
    <scope>NUCLEOTIDE SEQUENCE</scope>
    <source>
        <strain evidence="4">HT99</strain>
    </source>
</reference>
<gene>
    <name evidence="4" type="ORF">HT99x_005395</name>
    <name evidence="3" type="ORF">HT99x_01463</name>
</gene>
<dbReference type="EMBL" id="LKAJ01000005">
    <property type="protein sequence ID" value="KRG21287.1"/>
    <property type="molecule type" value="Genomic_DNA"/>
</dbReference>
<evidence type="ECO:0000313" key="3">
    <source>
        <dbReference type="EMBL" id="KRG21287.1"/>
    </source>
</evidence>
<feature type="transmembrane region" description="Helical" evidence="2">
    <location>
        <begin position="417"/>
        <end position="441"/>
    </location>
</feature>
<proteinExistence type="predicted"/>
<dbReference type="RefSeq" id="WP_075066092.1">
    <property type="nucleotide sequence ID" value="NZ_LKAJ02000001.1"/>
</dbReference>
<accession>A0A0Q9YX46</accession>
<dbReference type="Proteomes" id="UP000051497">
    <property type="component" value="Unassembled WGS sequence"/>
</dbReference>
<name>A0A0Q9YX46_9GAMM</name>